<dbReference type="PANTHER" id="PTHR21310:SF40">
    <property type="entry name" value="AMINOGLYCOSIDE PHOSPHOTRANSFERASE DOMAIN-CONTAINING PROTEIN-RELATED"/>
    <property type="match status" value="1"/>
</dbReference>
<gene>
    <name evidence="2" type="ORF">OB919_15135</name>
</gene>
<dbReference type="Pfam" id="PF01636">
    <property type="entry name" value="APH"/>
    <property type="match status" value="1"/>
</dbReference>
<evidence type="ECO:0000313" key="3">
    <source>
        <dbReference type="Proteomes" id="UP001321047"/>
    </source>
</evidence>
<evidence type="ECO:0000259" key="1">
    <source>
        <dbReference type="Pfam" id="PF01636"/>
    </source>
</evidence>
<feature type="domain" description="Aminoglycoside phosphotransferase" evidence="1">
    <location>
        <begin position="46"/>
        <end position="254"/>
    </location>
</feature>
<keyword evidence="3" id="KW-1185">Reference proteome</keyword>
<dbReference type="InterPro" id="IPR041726">
    <property type="entry name" value="ACAD10_11_N"/>
</dbReference>
<reference evidence="2 3" key="1">
    <citation type="submission" date="2022-09" db="EMBL/GenBank/DDBJ databases">
        <title>Enrichment on poylsaccharides allowed isolation of novel metabolic and taxonomic groups of Haloarchaea.</title>
        <authorList>
            <person name="Sorokin D.Y."/>
            <person name="Elcheninov A.G."/>
            <person name="Khizhniak T.V."/>
            <person name="Kolganova T.V."/>
            <person name="Kublanov I.V."/>
        </authorList>
    </citation>
    <scope>NUCLEOTIDE SEQUENCE [LARGE SCALE GENOMIC DNA]</scope>
    <source>
        <strain evidence="2 3">AArc-curdl1</strain>
    </source>
</reference>
<dbReference type="Gene3D" id="3.90.1200.10">
    <property type="match status" value="1"/>
</dbReference>
<dbReference type="AlphaFoldDB" id="A0AAP3E7V5"/>
<dbReference type="Proteomes" id="UP001321047">
    <property type="component" value="Unassembled WGS sequence"/>
</dbReference>
<dbReference type="RefSeq" id="WP_342809614.1">
    <property type="nucleotide sequence ID" value="NZ_JAOPJZ010000015.1"/>
</dbReference>
<dbReference type="InterPro" id="IPR011009">
    <property type="entry name" value="Kinase-like_dom_sf"/>
</dbReference>
<proteinExistence type="predicted"/>
<organism evidence="2 3">
    <name type="scientific">Natronosalvus hydrolyticus</name>
    <dbReference type="NCBI Taxonomy" id="2979988"/>
    <lineage>
        <taxon>Archaea</taxon>
        <taxon>Methanobacteriati</taxon>
        <taxon>Methanobacteriota</taxon>
        <taxon>Stenosarchaea group</taxon>
        <taxon>Halobacteria</taxon>
        <taxon>Halobacteriales</taxon>
        <taxon>Natrialbaceae</taxon>
        <taxon>Natronosalvus</taxon>
    </lineage>
</organism>
<comment type="caution">
    <text evidence="2">The sequence shown here is derived from an EMBL/GenBank/DDBJ whole genome shotgun (WGS) entry which is preliminary data.</text>
</comment>
<dbReference type="EMBL" id="JAOPJZ010000015">
    <property type="protein sequence ID" value="MCU4753295.1"/>
    <property type="molecule type" value="Genomic_DNA"/>
</dbReference>
<accession>A0AAP3E7V5</accession>
<dbReference type="Gene3D" id="3.30.200.20">
    <property type="entry name" value="Phosphorylase Kinase, domain 1"/>
    <property type="match status" value="1"/>
</dbReference>
<sequence>MTANESAVTIDRLEEYLERQGISVAGIEVMADGLNVLCSVSTPAESNAYVLRRPNKLRESDLFNGLRAEYRLLSQLAETSVPTPEPIHYCTDTTVFDGEWFLMEYLEGAPIPLGSDHPQRFCNPTARRTLAHGVVDRLAAIHTLSTAPFDDVCERQTPLEQVAIAKDRLETAATVTGRAFPRLRDVGTWLEDNAPTTVRTTLVHGDYRPGNLLFADDEPTITGVLDWETAMLGDPLTELGYLLLRWRDEGDPTPCLDSLESKYAGSDALEQLRETNERGLAPFTAEPGSPTRQELVSRYEQRTGYAFEHERFYRAHAAFMLATVWVDLHRHDVEAGCDSDWEPHIEYMAMVATAIVDGELSL</sequence>
<dbReference type="CDD" id="cd05154">
    <property type="entry name" value="ACAD10_11_N-like"/>
    <property type="match status" value="1"/>
</dbReference>
<name>A0AAP3E7V5_9EURY</name>
<dbReference type="SUPFAM" id="SSF56112">
    <property type="entry name" value="Protein kinase-like (PK-like)"/>
    <property type="match status" value="1"/>
</dbReference>
<evidence type="ECO:0000313" key="2">
    <source>
        <dbReference type="EMBL" id="MCU4753295.1"/>
    </source>
</evidence>
<dbReference type="InterPro" id="IPR051678">
    <property type="entry name" value="AGP_Transferase"/>
</dbReference>
<dbReference type="PANTHER" id="PTHR21310">
    <property type="entry name" value="AMINOGLYCOSIDE PHOSPHOTRANSFERASE-RELATED-RELATED"/>
    <property type="match status" value="1"/>
</dbReference>
<dbReference type="InterPro" id="IPR002575">
    <property type="entry name" value="Aminoglycoside_PTrfase"/>
</dbReference>
<protein>
    <submittedName>
        <fullName evidence="2">Phosphotransferase family protein</fullName>
    </submittedName>
</protein>